<dbReference type="SUPFAM" id="SSF55729">
    <property type="entry name" value="Acyl-CoA N-acyltransferases (Nat)"/>
    <property type="match status" value="1"/>
</dbReference>
<dbReference type="Proteomes" id="UP000660861">
    <property type="component" value="Unassembled WGS sequence"/>
</dbReference>
<name>A0A926EDI8_9FIRM</name>
<sequence length="153" mass="16913">MPIRPAAPGDLDAIDTLYQLLFAEMARLQPESCRAAGPDRHFLEVALSDGTAAVLVAEEEGQVLGFALLQEQETPDFCCIVPHRFAYLMDLCVHPEARGRGLGSSLLSAVKDWARTRGLDYVELNVLDENKGAIRLYERAGFSPTMHRMRLGL</sequence>
<keyword evidence="1" id="KW-0808">Transferase</keyword>
<feature type="domain" description="N-acetyltransferase" evidence="3">
    <location>
        <begin position="1"/>
        <end position="153"/>
    </location>
</feature>
<evidence type="ECO:0000259" key="3">
    <source>
        <dbReference type="PROSITE" id="PS51186"/>
    </source>
</evidence>
<dbReference type="InterPro" id="IPR016181">
    <property type="entry name" value="Acyl_CoA_acyltransferase"/>
</dbReference>
<keyword evidence="5" id="KW-1185">Reference proteome</keyword>
<dbReference type="RefSeq" id="WP_262397230.1">
    <property type="nucleotide sequence ID" value="NZ_JACRTC010000002.1"/>
</dbReference>
<organism evidence="4 5">
    <name type="scientific">Zongyangia hominis</name>
    <dbReference type="NCBI Taxonomy" id="2763677"/>
    <lineage>
        <taxon>Bacteria</taxon>
        <taxon>Bacillati</taxon>
        <taxon>Bacillota</taxon>
        <taxon>Clostridia</taxon>
        <taxon>Eubacteriales</taxon>
        <taxon>Oscillospiraceae</taxon>
        <taxon>Zongyangia</taxon>
    </lineage>
</organism>
<evidence type="ECO:0000256" key="2">
    <source>
        <dbReference type="ARBA" id="ARBA00023315"/>
    </source>
</evidence>
<dbReference type="PANTHER" id="PTHR43877">
    <property type="entry name" value="AMINOALKYLPHOSPHONATE N-ACETYLTRANSFERASE-RELATED-RELATED"/>
    <property type="match status" value="1"/>
</dbReference>
<proteinExistence type="predicted"/>
<accession>A0A926EDI8</accession>
<dbReference type="Pfam" id="PF00583">
    <property type="entry name" value="Acetyltransf_1"/>
    <property type="match status" value="1"/>
</dbReference>
<reference evidence="4" key="1">
    <citation type="submission" date="2020-08" db="EMBL/GenBank/DDBJ databases">
        <title>Genome public.</title>
        <authorList>
            <person name="Liu C."/>
            <person name="Sun Q."/>
        </authorList>
    </citation>
    <scope>NUCLEOTIDE SEQUENCE</scope>
    <source>
        <strain evidence="4">NSJ-54</strain>
    </source>
</reference>
<dbReference type="GO" id="GO:0016747">
    <property type="term" value="F:acyltransferase activity, transferring groups other than amino-acyl groups"/>
    <property type="evidence" value="ECO:0007669"/>
    <property type="project" value="InterPro"/>
</dbReference>
<evidence type="ECO:0000313" key="4">
    <source>
        <dbReference type="EMBL" id="MBC8570141.1"/>
    </source>
</evidence>
<evidence type="ECO:0000313" key="5">
    <source>
        <dbReference type="Proteomes" id="UP000660861"/>
    </source>
</evidence>
<dbReference type="EMBL" id="JACRTC010000002">
    <property type="protein sequence ID" value="MBC8570141.1"/>
    <property type="molecule type" value="Genomic_DNA"/>
</dbReference>
<dbReference type="InterPro" id="IPR000182">
    <property type="entry name" value="GNAT_dom"/>
</dbReference>
<comment type="caution">
    <text evidence="4">The sequence shown here is derived from an EMBL/GenBank/DDBJ whole genome shotgun (WGS) entry which is preliminary data.</text>
</comment>
<keyword evidence="2" id="KW-0012">Acyltransferase</keyword>
<dbReference type="InterPro" id="IPR050832">
    <property type="entry name" value="Bact_Acetyltransf"/>
</dbReference>
<protein>
    <submittedName>
        <fullName evidence="4">GNAT family N-acetyltransferase</fullName>
    </submittedName>
</protein>
<dbReference type="AlphaFoldDB" id="A0A926EDI8"/>
<dbReference type="Gene3D" id="3.40.630.30">
    <property type="match status" value="1"/>
</dbReference>
<dbReference type="PROSITE" id="PS51186">
    <property type="entry name" value="GNAT"/>
    <property type="match status" value="1"/>
</dbReference>
<dbReference type="CDD" id="cd04301">
    <property type="entry name" value="NAT_SF"/>
    <property type="match status" value="1"/>
</dbReference>
<gene>
    <name evidence="4" type="ORF">H8709_04785</name>
</gene>
<evidence type="ECO:0000256" key="1">
    <source>
        <dbReference type="ARBA" id="ARBA00022679"/>
    </source>
</evidence>